<keyword evidence="1" id="KW-0812">Transmembrane</keyword>
<evidence type="ECO:0000256" key="1">
    <source>
        <dbReference type="SAM" id="Phobius"/>
    </source>
</evidence>
<evidence type="ECO:0000313" key="3">
    <source>
        <dbReference type="Proteomes" id="UP000240505"/>
    </source>
</evidence>
<evidence type="ECO:0000313" key="2">
    <source>
        <dbReference type="EMBL" id="AVR97259.1"/>
    </source>
</evidence>
<reference evidence="2 3" key="1">
    <citation type="submission" date="2018-03" db="EMBL/GenBank/DDBJ databases">
        <title>Massilia armeniaca sp. nov., isolated from desert soil.</title>
        <authorList>
            <person name="Huang H."/>
            <person name="Ren M."/>
        </authorList>
    </citation>
    <scope>NUCLEOTIDE SEQUENCE [LARGE SCALE GENOMIC DNA]</scope>
    <source>
        <strain evidence="2 3">ZMN-3</strain>
    </source>
</reference>
<feature type="transmembrane region" description="Helical" evidence="1">
    <location>
        <begin position="68"/>
        <end position="86"/>
    </location>
</feature>
<proteinExistence type="predicted"/>
<dbReference type="AlphaFoldDB" id="A0A2R4CCC1"/>
<accession>A0A2R4CCC1</accession>
<dbReference type="KEGG" id="masz:C9I28_17635"/>
<protein>
    <submittedName>
        <fullName evidence="2">Uncharacterized protein</fullName>
    </submittedName>
</protein>
<keyword evidence="1" id="KW-1133">Transmembrane helix</keyword>
<organism evidence="2 3">
    <name type="scientific">Pseudoduganella armeniaca</name>
    <dbReference type="NCBI Taxonomy" id="2072590"/>
    <lineage>
        <taxon>Bacteria</taxon>
        <taxon>Pseudomonadati</taxon>
        <taxon>Pseudomonadota</taxon>
        <taxon>Betaproteobacteria</taxon>
        <taxon>Burkholderiales</taxon>
        <taxon>Oxalobacteraceae</taxon>
        <taxon>Telluria group</taxon>
        <taxon>Pseudoduganella</taxon>
    </lineage>
</organism>
<keyword evidence="1" id="KW-0472">Membrane</keyword>
<dbReference type="Proteomes" id="UP000240505">
    <property type="component" value="Chromosome"/>
</dbReference>
<keyword evidence="3" id="KW-1185">Reference proteome</keyword>
<name>A0A2R4CCC1_9BURK</name>
<dbReference type="EMBL" id="CP028324">
    <property type="protein sequence ID" value="AVR97259.1"/>
    <property type="molecule type" value="Genomic_DNA"/>
</dbReference>
<gene>
    <name evidence="2" type="ORF">C9I28_17635</name>
</gene>
<sequence length="104" mass="10979">MLAPGVAGQGAVGISAALTLLLAPALLRDHAASRRLSPQVITLVIVAVVALSVLLRVTVVVWRAHMPWLPIAAVALLAAWLTWRAWRRLPTLPPAFPAGRLAGD</sequence>
<feature type="transmembrane region" description="Helical" evidence="1">
    <location>
        <begin position="6"/>
        <end position="27"/>
    </location>
</feature>
<feature type="transmembrane region" description="Helical" evidence="1">
    <location>
        <begin position="39"/>
        <end position="62"/>
    </location>
</feature>